<comment type="caution">
    <text evidence="1">The sequence shown here is derived from an EMBL/GenBank/DDBJ whole genome shotgun (WGS) entry which is preliminary data.</text>
</comment>
<accession>A0A7W9W898</accession>
<protein>
    <submittedName>
        <fullName evidence="1">Uncharacterized protein</fullName>
    </submittedName>
</protein>
<evidence type="ECO:0000313" key="1">
    <source>
        <dbReference type="EMBL" id="MBB6051392.1"/>
    </source>
</evidence>
<sequence length="131" mass="14193">MKKSVLWTAAGVVTATAIWAAISLPQRTVHCNKNATVAVQAPPTQSTLTIQGPNASILAPLAESQTFSWDGCTATITRDHGIRRVRAQWGTSPQPVTITVTKQVVENGPHYYSRSTTSYNRLVQVGESFQL</sequence>
<proteinExistence type="predicted"/>
<organism evidence="1 2">
    <name type="scientific">Armatimonas rosea</name>
    <dbReference type="NCBI Taxonomy" id="685828"/>
    <lineage>
        <taxon>Bacteria</taxon>
        <taxon>Bacillati</taxon>
        <taxon>Armatimonadota</taxon>
        <taxon>Armatimonadia</taxon>
        <taxon>Armatimonadales</taxon>
        <taxon>Armatimonadaceae</taxon>
        <taxon>Armatimonas</taxon>
    </lineage>
</organism>
<keyword evidence="2" id="KW-1185">Reference proteome</keyword>
<reference evidence="1 2" key="1">
    <citation type="submission" date="2020-08" db="EMBL/GenBank/DDBJ databases">
        <title>Genomic Encyclopedia of Type Strains, Phase IV (KMG-IV): sequencing the most valuable type-strain genomes for metagenomic binning, comparative biology and taxonomic classification.</title>
        <authorList>
            <person name="Goeker M."/>
        </authorList>
    </citation>
    <scope>NUCLEOTIDE SEQUENCE [LARGE SCALE GENOMIC DNA]</scope>
    <source>
        <strain evidence="1 2">DSM 23562</strain>
    </source>
</reference>
<dbReference type="AlphaFoldDB" id="A0A7W9W898"/>
<dbReference type="RefSeq" id="WP_184198260.1">
    <property type="nucleotide sequence ID" value="NZ_JACHGW010000003.1"/>
</dbReference>
<evidence type="ECO:0000313" key="2">
    <source>
        <dbReference type="Proteomes" id="UP000520814"/>
    </source>
</evidence>
<dbReference type="EMBL" id="JACHGW010000003">
    <property type="protein sequence ID" value="MBB6051392.1"/>
    <property type="molecule type" value="Genomic_DNA"/>
</dbReference>
<dbReference type="Proteomes" id="UP000520814">
    <property type="component" value="Unassembled WGS sequence"/>
</dbReference>
<gene>
    <name evidence="1" type="ORF">HNQ39_003202</name>
</gene>
<name>A0A7W9W898_ARMRO</name>